<comment type="pathway">
    <text evidence="1 10">Cofactor biosynthesis; (R)-pantothenate biosynthesis; (R)-pantoate from 3-methyl-2-oxobutanoate: step 2/2.</text>
</comment>
<evidence type="ECO:0000256" key="1">
    <source>
        <dbReference type="ARBA" id="ARBA00004994"/>
    </source>
</evidence>
<keyword evidence="7 10" id="KW-0560">Oxidoreductase</keyword>
<dbReference type="PANTHER" id="PTHR43765:SF2">
    <property type="entry name" value="2-DEHYDROPANTOATE 2-REDUCTASE"/>
    <property type="match status" value="1"/>
</dbReference>
<keyword evidence="14" id="KW-1185">Reference proteome</keyword>
<dbReference type="KEGG" id="nik:F5I99_13670"/>
<dbReference type="FunFam" id="1.10.1040.10:FF:000017">
    <property type="entry name" value="2-dehydropantoate 2-reductase"/>
    <property type="match status" value="1"/>
</dbReference>
<dbReference type="InterPro" id="IPR013752">
    <property type="entry name" value="KPA_reductase"/>
</dbReference>
<dbReference type="InterPro" id="IPR013332">
    <property type="entry name" value="KPR_N"/>
</dbReference>
<accession>A0A5J6LFW4</accession>
<organism evidence="13 14">
    <name type="scientific">Nitrincola iocasae</name>
    <dbReference type="NCBI Taxonomy" id="2614693"/>
    <lineage>
        <taxon>Bacteria</taxon>
        <taxon>Pseudomonadati</taxon>
        <taxon>Pseudomonadota</taxon>
        <taxon>Gammaproteobacteria</taxon>
        <taxon>Oceanospirillales</taxon>
        <taxon>Oceanospirillaceae</taxon>
        <taxon>Nitrincola</taxon>
    </lineage>
</organism>
<protein>
    <recommendedName>
        <fullName evidence="4 10">2-dehydropantoate 2-reductase</fullName>
        <ecNumber evidence="3 10">1.1.1.169</ecNumber>
    </recommendedName>
    <alternativeName>
        <fullName evidence="8 10">Ketopantoate reductase</fullName>
    </alternativeName>
</protein>
<evidence type="ECO:0000313" key="14">
    <source>
        <dbReference type="Proteomes" id="UP000325606"/>
    </source>
</evidence>
<dbReference type="InterPro" id="IPR008927">
    <property type="entry name" value="6-PGluconate_DH-like_C_sf"/>
</dbReference>
<sequence length="320" mass="34799">MKAYYTPVSIERVINTPASGKRKLIMKWHILGAGAMGNLFATRLLQAGQDVSLILRLPKPDDYYQLHCLEGKARRTYSLPIQPASATETISQLLITTKAYDTEMALASVAGRLTPNATILLLQNGMGQHDRIQQHYPSVNLWAGVTTAGAWRPNPAELICVAAGETQIGPLNTPATELPVGWAAQIPTPTYMHTIQTALWRKLAINCAINPLTALHGCHNGALIEIPELYQQMQQICTEIDTLTRALGMTLFATDLIDQAANVAQATAGNRSSMLEDVTHGRSTEIEFITGYVCQQADQLGIDLPCNKALLSQVRALSAT</sequence>
<dbReference type="Gene3D" id="1.10.1040.10">
    <property type="entry name" value="N-(1-d-carboxylethyl)-l-norvaline Dehydrogenase, domain 2"/>
    <property type="match status" value="1"/>
</dbReference>
<dbReference type="GO" id="GO:0005737">
    <property type="term" value="C:cytoplasm"/>
    <property type="evidence" value="ECO:0007669"/>
    <property type="project" value="TreeGrafter"/>
</dbReference>
<dbReference type="InterPro" id="IPR003710">
    <property type="entry name" value="ApbA"/>
</dbReference>
<evidence type="ECO:0000313" key="13">
    <source>
        <dbReference type="EMBL" id="QEW07457.1"/>
    </source>
</evidence>
<dbReference type="Gene3D" id="3.40.50.720">
    <property type="entry name" value="NAD(P)-binding Rossmann-like Domain"/>
    <property type="match status" value="1"/>
</dbReference>
<evidence type="ECO:0000259" key="11">
    <source>
        <dbReference type="Pfam" id="PF02558"/>
    </source>
</evidence>
<reference evidence="13 14" key="1">
    <citation type="submission" date="2019-09" db="EMBL/GenBank/DDBJ databases">
        <title>Nitrincola iocasae sp. nov., a bacterium isolated from the sediment collected at a cold seep field in South China Sea.</title>
        <authorList>
            <person name="Zhang H."/>
            <person name="Wang H."/>
            <person name="Li C."/>
        </authorList>
    </citation>
    <scope>NUCLEOTIDE SEQUENCE [LARGE SCALE GENOMIC DNA]</scope>
    <source>
        <strain evidence="13 14">KXZD1103</strain>
    </source>
</reference>
<keyword evidence="5 10" id="KW-0566">Pantothenate biosynthesis</keyword>
<evidence type="ECO:0000256" key="10">
    <source>
        <dbReference type="RuleBase" id="RU362068"/>
    </source>
</evidence>
<dbReference type="InterPro" id="IPR036291">
    <property type="entry name" value="NAD(P)-bd_dom_sf"/>
</dbReference>
<proteinExistence type="inferred from homology"/>
<comment type="function">
    <text evidence="10">Catalyzes the NADPH-dependent reduction of ketopantoate into pantoic acid.</text>
</comment>
<evidence type="ECO:0000256" key="6">
    <source>
        <dbReference type="ARBA" id="ARBA00022857"/>
    </source>
</evidence>
<evidence type="ECO:0000256" key="4">
    <source>
        <dbReference type="ARBA" id="ARBA00019465"/>
    </source>
</evidence>
<name>A0A5J6LFW4_9GAMM</name>
<dbReference type="SUPFAM" id="SSF51735">
    <property type="entry name" value="NAD(P)-binding Rossmann-fold domains"/>
    <property type="match status" value="1"/>
</dbReference>
<evidence type="ECO:0000256" key="3">
    <source>
        <dbReference type="ARBA" id="ARBA00013014"/>
    </source>
</evidence>
<evidence type="ECO:0000256" key="7">
    <source>
        <dbReference type="ARBA" id="ARBA00023002"/>
    </source>
</evidence>
<dbReference type="PANTHER" id="PTHR43765">
    <property type="entry name" value="2-DEHYDROPANTOATE 2-REDUCTASE-RELATED"/>
    <property type="match status" value="1"/>
</dbReference>
<dbReference type="EC" id="1.1.1.169" evidence="3 10"/>
<dbReference type="Proteomes" id="UP000325606">
    <property type="component" value="Chromosome"/>
</dbReference>
<dbReference type="NCBIfam" id="TIGR00745">
    <property type="entry name" value="apbA_panE"/>
    <property type="match status" value="1"/>
</dbReference>
<dbReference type="GO" id="GO:0050661">
    <property type="term" value="F:NADP binding"/>
    <property type="evidence" value="ECO:0007669"/>
    <property type="project" value="TreeGrafter"/>
</dbReference>
<evidence type="ECO:0000256" key="5">
    <source>
        <dbReference type="ARBA" id="ARBA00022655"/>
    </source>
</evidence>
<dbReference type="AlphaFoldDB" id="A0A5J6LFW4"/>
<evidence type="ECO:0000259" key="12">
    <source>
        <dbReference type="Pfam" id="PF08546"/>
    </source>
</evidence>
<evidence type="ECO:0000256" key="8">
    <source>
        <dbReference type="ARBA" id="ARBA00032024"/>
    </source>
</evidence>
<dbReference type="GO" id="GO:0008677">
    <property type="term" value="F:2-dehydropantoate 2-reductase activity"/>
    <property type="evidence" value="ECO:0007669"/>
    <property type="project" value="UniProtKB-EC"/>
</dbReference>
<evidence type="ECO:0000256" key="2">
    <source>
        <dbReference type="ARBA" id="ARBA00007870"/>
    </source>
</evidence>
<dbReference type="EMBL" id="CP044222">
    <property type="protein sequence ID" value="QEW07457.1"/>
    <property type="molecule type" value="Genomic_DNA"/>
</dbReference>
<dbReference type="InterPro" id="IPR013328">
    <property type="entry name" value="6PGD_dom2"/>
</dbReference>
<dbReference type="Pfam" id="PF02558">
    <property type="entry name" value="ApbA"/>
    <property type="match status" value="1"/>
</dbReference>
<evidence type="ECO:0000256" key="9">
    <source>
        <dbReference type="ARBA" id="ARBA00048793"/>
    </source>
</evidence>
<dbReference type="SUPFAM" id="SSF48179">
    <property type="entry name" value="6-phosphogluconate dehydrogenase C-terminal domain-like"/>
    <property type="match status" value="1"/>
</dbReference>
<gene>
    <name evidence="13" type="ORF">F5I99_13670</name>
</gene>
<comment type="catalytic activity">
    <reaction evidence="9 10">
        <text>(R)-pantoate + NADP(+) = 2-dehydropantoate + NADPH + H(+)</text>
        <dbReference type="Rhea" id="RHEA:16233"/>
        <dbReference type="ChEBI" id="CHEBI:11561"/>
        <dbReference type="ChEBI" id="CHEBI:15378"/>
        <dbReference type="ChEBI" id="CHEBI:15980"/>
        <dbReference type="ChEBI" id="CHEBI:57783"/>
        <dbReference type="ChEBI" id="CHEBI:58349"/>
        <dbReference type="EC" id="1.1.1.169"/>
    </reaction>
</comment>
<comment type="similarity">
    <text evidence="2 10">Belongs to the ketopantoate reductase family.</text>
</comment>
<keyword evidence="6 10" id="KW-0521">NADP</keyword>
<feature type="domain" description="Ketopantoate reductase C-terminal" evidence="12">
    <location>
        <begin position="195"/>
        <end position="317"/>
    </location>
</feature>
<feature type="domain" description="Ketopantoate reductase N-terminal" evidence="11">
    <location>
        <begin position="28"/>
        <end position="172"/>
    </location>
</feature>
<dbReference type="UniPathway" id="UPA00028">
    <property type="reaction ID" value="UER00004"/>
</dbReference>
<dbReference type="InterPro" id="IPR050838">
    <property type="entry name" value="Ketopantoate_reductase"/>
</dbReference>
<dbReference type="GO" id="GO:0015940">
    <property type="term" value="P:pantothenate biosynthetic process"/>
    <property type="evidence" value="ECO:0007669"/>
    <property type="project" value="UniProtKB-UniPathway"/>
</dbReference>
<dbReference type="Pfam" id="PF08546">
    <property type="entry name" value="ApbA_C"/>
    <property type="match status" value="1"/>
</dbReference>